<evidence type="ECO:0000259" key="5">
    <source>
        <dbReference type="PROSITE" id="PS51634"/>
    </source>
</evidence>
<keyword evidence="3" id="KW-0539">Nucleus</keyword>
<feature type="region of interest" description="Disordered" evidence="4">
    <location>
        <begin position="488"/>
        <end position="525"/>
    </location>
</feature>
<feature type="region of interest" description="Disordered" evidence="4">
    <location>
        <begin position="118"/>
        <end position="179"/>
    </location>
</feature>
<gene>
    <name evidence="6" type="ORF">IV203_035859</name>
</gene>
<feature type="region of interest" description="Disordered" evidence="4">
    <location>
        <begin position="58"/>
        <end position="87"/>
    </location>
</feature>
<dbReference type="Proteomes" id="UP000693970">
    <property type="component" value="Unassembled WGS sequence"/>
</dbReference>
<name>A0A9K3PUZ4_9STRA</name>
<dbReference type="EMBL" id="JAGRRH010000013">
    <property type="protein sequence ID" value="KAG7360760.1"/>
    <property type="molecule type" value="Genomic_DNA"/>
</dbReference>
<feature type="domain" description="CRC" evidence="5">
    <location>
        <begin position="323"/>
        <end position="458"/>
    </location>
</feature>
<protein>
    <submittedName>
        <fullName evidence="6">Tesmin/TSO1-like CXC domain protein</fullName>
    </submittedName>
</protein>
<dbReference type="PANTHER" id="PTHR12446">
    <property type="entry name" value="TESMIN/TSO1-RELATED"/>
    <property type="match status" value="1"/>
</dbReference>
<comment type="subcellular location">
    <subcellularLocation>
        <location evidence="1">Nucleus</location>
    </subcellularLocation>
</comment>
<comment type="similarity">
    <text evidence="2">Belongs to the lin-54 family.</text>
</comment>
<evidence type="ECO:0000256" key="2">
    <source>
        <dbReference type="ARBA" id="ARBA00007267"/>
    </source>
</evidence>
<dbReference type="GO" id="GO:0006355">
    <property type="term" value="P:regulation of DNA-templated transcription"/>
    <property type="evidence" value="ECO:0007669"/>
    <property type="project" value="TreeGrafter"/>
</dbReference>
<dbReference type="InterPro" id="IPR033467">
    <property type="entry name" value="Tesmin/TSO1-like_CXC"/>
</dbReference>
<feature type="compositionally biased region" description="Low complexity" evidence="4">
    <location>
        <begin position="151"/>
        <end position="178"/>
    </location>
</feature>
<dbReference type="Pfam" id="PF03638">
    <property type="entry name" value="TCR"/>
    <property type="match status" value="2"/>
</dbReference>
<accession>A0A9K3PUZ4</accession>
<reference evidence="6" key="2">
    <citation type="submission" date="2021-04" db="EMBL/GenBank/DDBJ databases">
        <authorList>
            <person name="Podell S."/>
        </authorList>
    </citation>
    <scope>NUCLEOTIDE SEQUENCE</scope>
    <source>
        <strain evidence="6">Hildebrandi</strain>
    </source>
</reference>
<feature type="compositionally biased region" description="Basic and acidic residues" evidence="4">
    <location>
        <begin position="637"/>
        <end position="652"/>
    </location>
</feature>
<dbReference type="PROSITE" id="PS51634">
    <property type="entry name" value="CRC"/>
    <property type="match status" value="1"/>
</dbReference>
<reference evidence="6" key="1">
    <citation type="journal article" date="2021" name="Sci. Rep.">
        <title>Diploid genomic architecture of Nitzschia inconspicua, an elite biomass production diatom.</title>
        <authorList>
            <person name="Oliver A."/>
            <person name="Podell S."/>
            <person name="Pinowska A."/>
            <person name="Traller J.C."/>
            <person name="Smith S.R."/>
            <person name="McClure R."/>
            <person name="Beliaev A."/>
            <person name="Bohutskyi P."/>
            <person name="Hill E.A."/>
            <person name="Rabines A."/>
            <person name="Zheng H."/>
            <person name="Allen L.Z."/>
            <person name="Kuo A."/>
            <person name="Grigoriev I.V."/>
            <person name="Allen A.E."/>
            <person name="Hazlebeck D."/>
            <person name="Allen E.E."/>
        </authorList>
    </citation>
    <scope>NUCLEOTIDE SEQUENCE</scope>
    <source>
        <strain evidence="6">Hildebrandi</strain>
    </source>
</reference>
<dbReference type="OrthoDB" id="48549at2759"/>
<dbReference type="GO" id="GO:0005634">
    <property type="term" value="C:nucleus"/>
    <property type="evidence" value="ECO:0007669"/>
    <property type="project" value="UniProtKB-SubCell"/>
</dbReference>
<dbReference type="InterPro" id="IPR005172">
    <property type="entry name" value="CRC"/>
</dbReference>
<keyword evidence="7" id="KW-1185">Reference proteome</keyword>
<evidence type="ECO:0000313" key="6">
    <source>
        <dbReference type="EMBL" id="KAG7360760.1"/>
    </source>
</evidence>
<dbReference type="SMART" id="SM01114">
    <property type="entry name" value="CXC"/>
    <property type="match status" value="2"/>
</dbReference>
<evidence type="ECO:0000256" key="3">
    <source>
        <dbReference type="ARBA" id="ARBA00023242"/>
    </source>
</evidence>
<sequence length="717" mass="76664">MTPSSEEAKTPPTTMSTFDSPPKKATTTPEEIEIASHTQNTTSSTILITAAKDDVPVAADAAKSSSPKVTPTKPHYPGHPMPHILPPHLHHPYYPYPGMPPPPPHHYDPAYAIASAASVNSDSAKKQQKNPSNGSPSVPSVKSSTGEGDKSSPGSPPKSGGMASPSAAGSPSSAAAAAYPPPPPPHPYYHPHAAAAYHRWAEAAAAAGYPPPPPHRYPPPYDPYAAAAMAYANSSNIQSPASDHPPHGHPMGPYRFSDTTLRREALSHHHSLASEKNPASPGVQEPVMSVEHPNMAYMMEIEARADGATSPSQIEDFHREEVTSMGCTCKKTKCLKLYCQCFGVKIYCGQNCRCSACHNLPQFDMERETAIRIILTRNPNAFETKFQKNTTLSATRQPEEEQVARQPGSLPLPARTLSHKLGCKCRKSACMKKYCECYAGNVKCSSTCRCVGCKNQPPGGKKDDDKPPLAFVSKKDPARHEAAYSLTFLKHGSAEKPARTNSSDKSEAGSMPSLASEESPTGRGGFQRHAELAKAVPPNTPAIESMPSSEQTAVDALLMAARAMTEMTELQEGTSVNAADAATPPIMSGYQNDESPDDSMRTAQRNLLDKFKSPKRKLGDGDKGTNDDTCDNATDTSPKRDHPHGDLSEFSKRTRLGSLINGSDDGPDETHNDAMEMSTPAKGTSGALSDLTPVSARCIDFQNMRVNDAKGNGPTPM</sequence>
<feature type="region of interest" description="Disordered" evidence="4">
    <location>
        <begin position="1"/>
        <end position="45"/>
    </location>
</feature>
<feature type="compositionally biased region" description="Low complexity" evidence="4">
    <location>
        <begin position="58"/>
        <end position="69"/>
    </location>
</feature>
<comment type="caution">
    <text evidence="6">The sequence shown here is derived from an EMBL/GenBank/DDBJ whole genome shotgun (WGS) entry which is preliminary data.</text>
</comment>
<dbReference type="AlphaFoldDB" id="A0A9K3PUZ4"/>
<feature type="compositionally biased region" description="Basic and acidic residues" evidence="4">
    <location>
        <begin position="492"/>
        <end position="507"/>
    </location>
</feature>
<feature type="compositionally biased region" description="Polar residues" evidence="4">
    <location>
        <begin position="1"/>
        <end position="29"/>
    </location>
</feature>
<evidence type="ECO:0000256" key="4">
    <source>
        <dbReference type="SAM" id="MobiDB-lite"/>
    </source>
</evidence>
<feature type="region of interest" description="Disordered" evidence="4">
    <location>
        <begin position="570"/>
        <end position="689"/>
    </location>
</feature>
<proteinExistence type="inferred from homology"/>
<feature type="compositionally biased region" description="Low complexity" evidence="4">
    <location>
        <begin position="129"/>
        <end position="144"/>
    </location>
</feature>
<dbReference type="PANTHER" id="PTHR12446:SF34">
    <property type="entry name" value="PROTEIN LIN-54 HOMOLOG"/>
    <property type="match status" value="1"/>
</dbReference>
<feature type="compositionally biased region" description="Basic and acidic residues" evidence="4">
    <location>
        <begin position="607"/>
        <end position="626"/>
    </location>
</feature>
<feature type="compositionally biased region" description="Polar residues" evidence="4">
    <location>
        <begin position="36"/>
        <end position="45"/>
    </location>
</feature>
<evidence type="ECO:0000313" key="7">
    <source>
        <dbReference type="Proteomes" id="UP000693970"/>
    </source>
</evidence>
<organism evidence="6 7">
    <name type="scientific">Nitzschia inconspicua</name>
    <dbReference type="NCBI Taxonomy" id="303405"/>
    <lineage>
        <taxon>Eukaryota</taxon>
        <taxon>Sar</taxon>
        <taxon>Stramenopiles</taxon>
        <taxon>Ochrophyta</taxon>
        <taxon>Bacillariophyta</taxon>
        <taxon>Bacillariophyceae</taxon>
        <taxon>Bacillariophycidae</taxon>
        <taxon>Bacillariales</taxon>
        <taxon>Bacillariaceae</taxon>
        <taxon>Nitzschia</taxon>
    </lineage>
</organism>
<dbReference type="InterPro" id="IPR028307">
    <property type="entry name" value="Lin-54_fam"/>
</dbReference>
<evidence type="ECO:0000256" key="1">
    <source>
        <dbReference type="ARBA" id="ARBA00004123"/>
    </source>
</evidence>